<dbReference type="PANTHER" id="PTHR43352:SF1">
    <property type="entry name" value="ANTHRANILATE--COA LIGASE"/>
    <property type="match status" value="1"/>
</dbReference>
<evidence type="ECO:0000259" key="2">
    <source>
        <dbReference type="Pfam" id="PF00501"/>
    </source>
</evidence>
<gene>
    <name evidence="4" type="primary">lcfB_4</name>
    <name evidence="4" type="ORF">AFCDBAGC_3730</name>
</gene>
<dbReference type="InterPro" id="IPR045851">
    <property type="entry name" value="AMP-bd_C_sf"/>
</dbReference>
<proteinExistence type="predicted"/>
<dbReference type="EMBL" id="BPQG01000056">
    <property type="protein sequence ID" value="GJD45852.1"/>
    <property type="molecule type" value="Genomic_DNA"/>
</dbReference>
<dbReference type="InterPro" id="IPR025110">
    <property type="entry name" value="AMP-bd_C"/>
</dbReference>
<dbReference type="SUPFAM" id="SSF56801">
    <property type="entry name" value="Acetyl-CoA synthetase-like"/>
    <property type="match status" value="1"/>
</dbReference>
<dbReference type="PROSITE" id="PS00455">
    <property type="entry name" value="AMP_BINDING"/>
    <property type="match status" value="1"/>
</dbReference>
<dbReference type="InterPro" id="IPR000873">
    <property type="entry name" value="AMP-dep_synth/lig_dom"/>
</dbReference>
<dbReference type="Proteomes" id="UP001055117">
    <property type="component" value="Unassembled WGS sequence"/>
</dbReference>
<dbReference type="PANTHER" id="PTHR43352">
    <property type="entry name" value="ACETYL-COA SYNTHETASE"/>
    <property type="match status" value="1"/>
</dbReference>
<protein>
    <submittedName>
        <fullName evidence="4">Long-chain-fatty-acid--CoA ligase</fullName>
    </submittedName>
</protein>
<keyword evidence="1 4" id="KW-0436">Ligase</keyword>
<comment type="caution">
    <text evidence="4">The sequence shown here is derived from an EMBL/GenBank/DDBJ whole genome shotgun (WGS) entry which is preliminary data.</text>
</comment>
<organism evidence="4 5">
    <name type="scientific">Methylobacterium cerastii</name>
    <dbReference type="NCBI Taxonomy" id="932741"/>
    <lineage>
        <taxon>Bacteria</taxon>
        <taxon>Pseudomonadati</taxon>
        <taxon>Pseudomonadota</taxon>
        <taxon>Alphaproteobacteria</taxon>
        <taxon>Hyphomicrobiales</taxon>
        <taxon>Methylobacteriaceae</taxon>
        <taxon>Methylobacterium</taxon>
    </lineage>
</organism>
<dbReference type="GO" id="GO:0016874">
    <property type="term" value="F:ligase activity"/>
    <property type="evidence" value="ECO:0007669"/>
    <property type="project" value="UniProtKB-KW"/>
</dbReference>
<evidence type="ECO:0000313" key="5">
    <source>
        <dbReference type="Proteomes" id="UP001055117"/>
    </source>
</evidence>
<feature type="domain" description="AMP-dependent synthetase/ligase" evidence="2">
    <location>
        <begin position="22"/>
        <end position="374"/>
    </location>
</feature>
<keyword evidence="5" id="KW-1185">Reference proteome</keyword>
<evidence type="ECO:0000313" key="4">
    <source>
        <dbReference type="EMBL" id="GJD45852.1"/>
    </source>
</evidence>
<sequence>MVSADRHPPPRFNATRYCLGVNAEARSEKTALILVGADDAVESLTFAEADRAVRGIAAGLLARGLRRGDRVMIRMGNETDYVLVYFAALAAGLVALPSSPQLTPAEAAFLMENSGAAAVAVGGGCVIEPADLGDRILLDGAAIAAMKAGDPIPDYADTAADDPATLVYTSGTTSRPKGVLHAHRTIYGRRPMLDHWLGLSEADTMLHAGTMNWTYTLGVGITDPWSVGATAVLYNGPRDPVVWPRLIARHRATIFAAVPSLYRQILKYGDPAAFDLSSLRHGCTAGEALPGDVLDAWTQATGKPLYEALGMSEISTYVSTGPTIPQRRGSPGKPQPGRHVAILPVAGPPEPLPPGETGLLAVHRSEPGLMLGYWNRPDEEAQVMRGDWFAGGDLACLDAEGYLWFEGRNDDLMNAMGYRVSPNEVEGALIAHPSVAEAGVAELPVRADVSVICGFVVLQPGAEPDADALIAWCAERLAAYKRPREIRFLDALPRTANGKVQRKRLAAAAGARST</sequence>
<reference evidence="4 5" key="1">
    <citation type="journal article" date="2021" name="Front. Microbiol.">
        <title>Comprehensive Comparative Genomics and Phenotyping of Methylobacterium Species.</title>
        <authorList>
            <person name="Alessa O."/>
            <person name="Ogura Y."/>
            <person name="Fujitani Y."/>
            <person name="Takami H."/>
            <person name="Hayashi T."/>
            <person name="Sahin N."/>
            <person name="Tani A."/>
        </authorList>
    </citation>
    <scope>NUCLEOTIDE SEQUENCE [LARGE SCALE GENOMIC DNA]</scope>
    <source>
        <strain evidence="4 5">DSM 23679</strain>
    </source>
</reference>
<dbReference type="InterPro" id="IPR042099">
    <property type="entry name" value="ANL_N_sf"/>
</dbReference>
<feature type="domain" description="AMP-binding enzyme C-terminal" evidence="3">
    <location>
        <begin position="424"/>
        <end position="499"/>
    </location>
</feature>
<name>A0ABQ4QKU1_9HYPH</name>
<dbReference type="Pfam" id="PF13193">
    <property type="entry name" value="AMP-binding_C"/>
    <property type="match status" value="1"/>
</dbReference>
<evidence type="ECO:0000256" key="1">
    <source>
        <dbReference type="ARBA" id="ARBA00022598"/>
    </source>
</evidence>
<dbReference type="InterPro" id="IPR020845">
    <property type="entry name" value="AMP-binding_CS"/>
</dbReference>
<dbReference type="Gene3D" id="3.40.50.12780">
    <property type="entry name" value="N-terminal domain of ligase-like"/>
    <property type="match status" value="1"/>
</dbReference>
<accession>A0ABQ4QKU1</accession>
<evidence type="ECO:0000259" key="3">
    <source>
        <dbReference type="Pfam" id="PF13193"/>
    </source>
</evidence>
<dbReference type="RefSeq" id="WP_238272701.1">
    <property type="nucleotide sequence ID" value="NZ_BPQG01000056.1"/>
</dbReference>
<dbReference type="Pfam" id="PF00501">
    <property type="entry name" value="AMP-binding"/>
    <property type="match status" value="1"/>
</dbReference>
<dbReference type="Gene3D" id="3.30.300.30">
    <property type="match status" value="1"/>
</dbReference>